<proteinExistence type="inferred from homology"/>
<dbReference type="GO" id="GO:0003723">
    <property type="term" value="F:RNA binding"/>
    <property type="evidence" value="ECO:0007669"/>
    <property type="project" value="UniProtKB-KW"/>
</dbReference>
<evidence type="ECO:0000256" key="5">
    <source>
        <dbReference type="ARBA" id="ARBA00022884"/>
    </source>
</evidence>
<dbReference type="AlphaFoldDB" id="A0A8S1JQT6"/>
<comment type="similarity">
    <text evidence="2">Belongs to the snRNP Sm proteins family.</text>
</comment>
<dbReference type="InterPro" id="IPR001163">
    <property type="entry name" value="Sm_dom_euk/arc"/>
</dbReference>
<reference evidence="10" key="1">
    <citation type="submission" date="2021-01" db="EMBL/GenBank/DDBJ databases">
        <authorList>
            <consortium name="Genoscope - CEA"/>
            <person name="William W."/>
        </authorList>
    </citation>
    <scope>NUCLEOTIDE SEQUENCE</scope>
</reference>
<dbReference type="EMBL" id="CAJJDM010000004">
    <property type="protein sequence ID" value="CAD8044933.1"/>
    <property type="molecule type" value="Genomic_DNA"/>
</dbReference>
<accession>A0A8S1JQT6</accession>
<dbReference type="PANTHER" id="PTHR13829:SF2">
    <property type="entry name" value="U6 SNRNA-ASSOCIATED SM-LIKE PROTEIN LSM2"/>
    <property type="match status" value="1"/>
</dbReference>
<evidence type="ECO:0000256" key="3">
    <source>
        <dbReference type="ARBA" id="ARBA00022664"/>
    </source>
</evidence>
<dbReference type="GO" id="GO:1990726">
    <property type="term" value="C:Lsm1-7-Pat1 complex"/>
    <property type="evidence" value="ECO:0007669"/>
    <property type="project" value="TreeGrafter"/>
</dbReference>
<dbReference type="GO" id="GO:0071011">
    <property type="term" value="C:precatalytic spliceosome"/>
    <property type="evidence" value="ECO:0007669"/>
    <property type="project" value="TreeGrafter"/>
</dbReference>
<dbReference type="FunFam" id="2.30.30.100:FF:000053">
    <property type="entry name" value="U6 snRNA-associated Sm-like protein LSm2"/>
    <property type="match status" value="1"/>
</dbReference>
<evidence type="ECO:0000259" key="9">
    <source>
        <dbReference type="SMART" id="SM00651"/>
    </source>
</evidence>
<comment type="caution">
    <text evidence="10">The sequence shown here is derived from an EMBL/GenBank/DDBJ whole genome shotgun (WGS) entry which is preliminary data.</text>
</comment>
<keyword evidence="7" id="KW-0539">Nucleus</keyword>
<organism evidence="10 11">
    <name type="scientific">Paramecium primaurelia</name>
    <dbReference type="NCBI Taxonomy" id="5886"/>
    <lineage>
        <taxon>Eukaryota</taxon>
        <taxon>Sar</taxon>
        <taxon>Alveolata</taxon>
        <taxon>Ciliophora</taxon>
        <taxon>Intramacronucleata</taxon>
        <taxon>Oligohymenophorea</taxon>
        <taxon>Peniculida</taxon>
        <taxon>Parameciidae</taxon>
        <taxon>Paramecium</taxon>
    </lineage>
</organism>
<dbReference type="InterPro" id="IPR016654">
    <property type="entry name" value="U6_snRNA_Lsm2"/>
</dbReference>
<dbReference type="Proteomes" id="UP000688137">
    <property type="component" value="Unassembled WGS sequence"/>
</dbReference>
<dbReference type="GO" id="GO:0071013">
    <property type="term" value="C:catalytic step 2 spliceosome"/>
    <property type="evidence" value="ECO:0007669"/>
    <property type="project" value="TreeGrafter"/>
</dbReference>
<dbReference type="GO" id="GO:0046540">
    <property type="term" value="C:U4/U6 x U5 tri-snRNP complex"/>
    <property type="evidence" value="ECO:0007669"/>
    <property type="project" value="TreeGrafter"/>
</dbReference>
<keyword evidence="3" id="KW-0507">mRNA processing</keyword>
<dbReference type="Pfam" id="PF01423">
    <property type="entry name" value="LSM"/>
    <property type="match status" value="1"/>
</dbReference>
<dbReference type="SMART" id="SM00651">
    <property type="entry name" value="Sm"/>
    <property type="match status" value="1"/>
</dbReference>
<dbReference type="GO" id="GO:0000932">
    <property type="term" value="C:P-body"/>
    <property type="evidence" value="ECO:0007669"/>
    <property type="project" value="TreeGrafter"/>
</dbReference>
<comment type="subcellular location">
    <subcellularLocation>
        <location evidence="1">Nucleus</location>
    </subcellularLocation>
</comment>
<protein>
    <recommendedName>
        <fullName evidence="9">Sm domain-containing protein</fullName>
    </recommendedName>
</protein>
<evidence type="ECO:0000256" key="8">
    <source>
        <dbReference type="ARBA" id="ARBA00023274"/>
    </source>
</evidence>
<sequence>MQSQFFQTYFRGLIERCVSVTIELKNGLQIQGQITYVDDNLNFNLVDPEVSDPLKQPQLITLRNSFIRGSTVKYVHIPQEELQEEVLISACKNEVKKQKQ</sequence>
<evidence type="ECO:0000313" key="10">
    <source>
        <dbReference type="EMBL" id="CAD8044933.1"/>
    </source>
</evidence>
<dbReference type="OMA" id="NTKVVDQ"/>
<name>A0A8S1JQT6_PARPR</name>
<dbReference type="GO" id="GO:0005688">
    <property type="term" value="C:U6 snRNP"/>
    <property type="evidence" value="ECO:0007669"/>
    <property type="project" value="TreeGrafter"/>
</dbReference>
<evidence type="ECO:0000256" key="7">
    <source>
        <dbReference type="ARBA" id="ARBA00023242"/>
    </source>
</evidence>
<dbReference type="PANTHER" id="PTHR13829">
    <property type="entry name" value="SNRNP CORE PROTEIN FAMILY MEMBER"/>
    <property type="match status" value="1"/>
</dbReference>
<keyword evidence="4" id="KW-0747">Spliceosome</keyword>
<evidence type="ECO:0000256" key="1">
    <source>
        <dbReference type="ARBA" id="ARBA00004123"/>
    </source>
</evidence>
<keyword evidence="8" id="KW-0687">Ribonucleoprotein</keyword>
<keyword evidence="11" id="KW-1185">Reference proteome</keyword>
<keyword evidence="5" id="KW-0694">RNA-binding</keyword>
<evidence type="ECO:0000256" key="4">
    <source>
        <dbReference type="ARBA" id="ARBA00022728"/>
    </source>
</evidence>
<evidence type="ECO:0000256" key="2">
    <source>
        <dbReference type="ARBA" id="ARBA00006850"/>
    </source>
</evidence>
<dbReference type="GO" id="GO:0000398">
    <property type="term" value="P:mRNA splicing, via spliceosome"/>
    <property type="evidence" value="ECO:0007669"/>
    <property type="project" value="TreeGrafter"/>
</dbReference>
<evidence type="ECO:0000313" key="11">
    <source>
        <dbReference type="Proteomes" id="UP000688137"/>
    </source>
</evidence>
<dbReference type="CDD" id="cd01725">
    <property type="entry name" value="LSm2"/>
    <property type="match status" value="1"/>
</dbReference>
<keyword evidence="6" id="KW-0508">mRNA splicing</keyword>
<gene>
    <name evidence="10" type="ORF">PPRIM_AZ9-3.1.T0080502</name>
</gene>
<feature type="domain" description="Sm" evidence="9">
    <location>
        <begin position="8"/>
        <end position="77"/>
    </location>
</feature>
<evidence type="ECO:0000256" key="6">
    <source>
        <dbReference type="ARBA" id="ARBA00023187"/>
    </source>
</evidence>